<keyword evidence="2" id="KW-1185">Reference proteome</keyword>
<gene>
    <name evidence="1" type="ORF">MILVUS5_LOCUS23935</name>
</gene>
<dbReference type="Proteomes" id="UP001177021">
    <property type="component" value="Unassembled WGS sequence"/>
</dbReference>
<name>A0ACB0KKX3_TRIPR</name>
<evidence type="ECO:0000313" key="1">
    <source>
        <dbReference type="EMBL" id="CAJ2657343.1"/>
    </source>
</evidence>
<protein>
    <submittedName>
        <fullName evidence="1">Uncharacterized protein</fullName>
    </submittedName>
</protein>
<accession>A0ACB0KKX3</accession>
<comment type="caution">
    <text evidence="1">The sequence shown here is derived from an EMBL/GenBank/DDBJ whole genome shotgun (WGS) entry which is preliminary data.</text>
</comment>
<evidence type="ECO:0000313" key="2">
    <source>
        <dbReference type="Proteomes" id="UP001177021"/>
    </source>
</evidence>
<proteinExistence type="predicted"/>
<dbReference type="EMBL" id="CASHSV030000311">
    <property type="protein sequence ID" value="CAJ2657343.1"/>
    <property type="molecule type" value="Genomic_DNA"/>
</dbReference>
<organism evidence="1 2">
    <name type="scientific">Trifolium pratense</name>
    <name type="common">Red clover</name>
    <dbReference type="NCBI Taxonomy" id="57577"/>
    <lineage>
        <taxon>Eukaryota</taxon>
        <taxon>Viridiplantae</taxon>
        <taxon>Streptophyta</taxon>
        <taxon>Embryophyta</taxon>
        <taxon>Tracheophyta</taxon>
        <taxon>Spermatophyta</taxon>
        <taxon>Magnoliopsida</taxon>
        <taxon>eudicotyledons</taxon>
        <taxon>Gunneridae</taxon>
        <taxon>Pentapetalae</taxon>
        <taxon>rosids</taxon>
        <taxon>fabids</taxon>
        <taxon>Fabales</taxon>
        <taxon>Fabaceae</taxon>
        <taxon>Papilionoideae</taxon>
        <taxon>50 kb inversion clade</taxon>
        <taxon>NPAAA clade</taxon>
        <taxon>Hologalegina</taxon>
        <taxon>IRL clade</taxon>
        <taxon>Trifolieae</taxon>
        <taxon>Trifolium</taxon>
    </lineage>
</organism>
<reference evidence="1" key="1">
    <citation type="submission" date="2023-10" db="EMBL/GenBank/DDBJ databases">
        <authorList>
            <person name="Rodriguez Cubillos JULIANA M."/>
            <person name="De Vega J."/>
        </authorList>
    </citation>
    <scope>NUCLEOTIDE SEQUENCE</scope>
</reference>
<sequence>MVSFSLRFLMAKKTALLLRRKLPLRRRKQPDLTLTSRIRRRIEPSLHLPLDLVAEILCRLSVKQLSQLRCVCKSWNSLISEDCNFAKKQLRLSTTSSCQDHRHHLFLKSSQFLHLQCPISNIFINSKDATISSYYLKEGKSIGGYVSTCDGILCYMIDNSSVLLFNPSIRSKFIILPSLKFPEETITSISYTLLYDRFVDSYKVIAFNALSTKREISVHILGTDHWRRMQDFPILDSGQSLLDNREGIFVSDSVNWLVSEFIVSLDLENESYQKLSLPVSNVQLRTSRFVTLGTLRGCLSLLLSGKCFADVWIMKEFGNEKSWTKLLTVPYFKEWGVLRINKVLYISEDHQVLMEIFAKCVGEYKYMLVVYDSINNTFQFPEFQNKIYDDMVPEVYVESLISPFYIVNNHSNLPP</sequence>